<keyword evidence="6" id="KW-1185">Reference proteome</keyword>
<keyword evidence="1" id="KW-1188">Viral release from host cell</keyword>
<evidence type="ECO:0000313" key="5">
    <source>
        <dbReference type="EMBL" id="PAP99490.1"/>
    </source>
</evidence>
<evidence type="ECO:0000313" key="6">
    <source>
        <dbReference type="Proteomes" id="UP000216215"/>
    </source>
</evidence>
<dbReference type="NCBIfam" id="TIGR01543">
    <property type="entry name" value="proheadase_HK97"/>
    <property type="match status" value="1"/>
</dbReference>
<dbReference type="Proteomes" id="UP000216215">
    <property type="component" value="Unassembled WGS sequence"/>
</dbReference>
<evidence type="ECO:0000256" key="3">
    <source>
        <dbReference type="ARBA" id="ARBA00022801"/>
    </source>
</evidence>
<accession>A0AB36R426</accession>
<feature type="domain" description="Prohead serine protease" evidence="4">
    <location>
        <begin position="34"/>
        <end position="178"/>
    </location>
</feature>
<proteinExistence type="predicted"/>
<evidence type="ECO:0000256" key="2">
    <source>
        <dbReference type="ARBA" id="ARBA00022670"/>
    </source>
</evidence>
<dbReference type="GO" id="GO:0006508">
    <property type="term" value="P:proteolysis"/>
    <property type="evidence" value="ECO:0007669"/>
    <property type="project" value="UniProtKB-KW"/>
</dbReference>
<comment type="caution">
    <text evidence="5">The sequence shown here is derived from an EMBL/GenBank/DDBJ whole genome shotgun (WGS) entry which is preliminary data.</text>
</comment>
<dbReference type="AlphaFoldDB" id="A0AB36R426"/>
<dbReference type="RefSeq" id="WP_095487208.1">
    <property type="nucleotide sequence ID" value="NZ_CP088151.1"/>
</dbReference>
<keyword evidence="2" id="KW-0645">Protease</keyword>
<gene>
    <name evidence="5" type="ORF">CIT25_24135</name>
</gene>
<name>A0AB36R426_9HYPH</name>
<dbReference type="InterPro" id="IPR006433">
    <property type="entry name" value="Prohead_protease"/>
</dbReference>
<dbReference type="Pfam" id="PF04586">
    <property type="entry name" value="Peptidase_S78"/>
    <property type="match status" value="1"/>
</dbReference>
<dbReference type="EMBL" id="NPKI01000032">
    <property type="protein sequence ID" value="PAP99490.1"/>
    <property type="molecule type" value="Genomic_DNA"/>
</dbReference>
<organism evidence="5 6">
    <name type="scientific">Mesorhizobium mediterraneum</name>
    <dbReference type="NCBI Taxonomy" id="43617"/>
    <lineage>
        <taxon>Bacteria</taxon>
        <taxon>Pseudomonadati</taxon>
        <taxon>Pseudomonadota</taxon>
        <taxon>Alphaproteobacteria</taxon>
        <taxon>Hyphomicrobiales</taxon>
        <taxon>Phyllobacteriaceae</taxon>
        <taxon>Mesorhizobium</taxon>
    </lineage>
</organism>
<keyword evidence="3" id="KW-0378">Hydrolase</keyword>
<evidence type="ECO:0000259" key="4">
    <source>
        <dbReference type="Pfam" id="PF04586"/>
    </source>
</evidence>
<reference evidence="6" key="1">
    <citation type="submission" date="2017-08" db="EMBL/GenBank/DDBJ databases">
        <title>Mesorhizobium wenxinae sp. nov., a novel rhizobial species isolated from root nodules of chickpea (Cicer arietinum L.).</title>
        <authorList>
            <person name="Zhang J."/>
        </authorList>
    </citation>
    <scope>NUCLEOTIDE SEQUENCE [LARGE SCALE GENOMIC DNA]</scope>
    <source>
        <strain evidence="6">USDA 3392</strain>
    </source>
</reference>
<evidence type="ECO:0000256" key="1">
    <source>
        <dbReference type="ARBA" id="ARBA00022612"/>
    </source>
</evidence>
<dbReference type="InterPro" id="IPR054613">
    <property type="entry name" value="Peptidase_S78_dom"/>
</dbReference>
<protein>
    <recommendedName>
        <fullName evidence="4">Prohead serine protease domain-containing protein</fullName>
    </recommendedName>
</protein>
<dbReference type="GO" id="GO:0008233">
    <property type="term" value="F:peptidase activity"/>
    <property type="evidence" value="ECO:0007669"/>
    <property type="project" value="UniProtKB-KW"/>
</dbReference>
<sequence length="253" mass="26990">MTRDALHDPATQPSFGCIGAPFEAKFASGGAPGTFEGYGSVFGNTDSHGDVIEPGAFAKSLLDRQREGRSLPPMYKMHGAMTGNRHEPIGVWDAMSEDPNGLHVKGRLIGLDTEQGKWNYAQLREGGLSGLSIGYRVPPGGSRKGSGKLGEPARWIKTANLREVSLVDDPSNVLSRVYDVKRLLGDDAPADGIKTIREFQDFLRDAGFSKAAAGIIAASGWTSLPTQDGDNNHDQIADLIASIQGAKTDLKGR</sequence>